<evidence type="ECO:0000313" key="1">
    <source>
        <dbReference type="EMBL" id="SFV62427.1"/>
    </source>
</evidence>
<accession>A0A1W1C9J9</accession>
<reference evidence="1" key="1">
    <citation type="submission" date="2016-10" db="EMBL/GenBank/DDBJ databases">
        <authorList>
            <person name="de Groot N.N."/>
        </authorList>
    </citation>
    <scope>NUCLEOTIDE SEQUENCE</scope>
</reference>
<evidence type="ECO:0008006" key="2">
    <source>
        <dbReference type="Google" id="ProtNLM"/>
    </source>
</evidence>
<proteinExistence type="predicted"/>
<dbReference type="AlphaFoldDB" id="A0A1W1C9J9"/>
<sequence>MTKILLVSFLLLSTILSAKVQDKWKINAGAMFVTNFETEMRLTPNNTPIGVRINTKDQLGMENDTGVFRLDGYYRLTDTHSIDFSFFSVRSNGDRVINQDIKWDGDDISAGAKITSHFDMNVYKVNYGYSFYHNEKVELALTAGLHVTTLDIGLGARGTVNGTLTNTYSSSASATIPLPVVGFKGEYTIIKDSLFVNYKADYFVLNYDGFTGSLISTALNVEYRFVEQVGVGLGFNSNKIYLEAKDDDKTLDITNELSGVLLYFTYVY</sequence>
<gene>
    <name evidence="1" type="ORF">MNB_SM-4-1777</name>
</gene>
<organism evidence="1">
    <name type="scientific">hydrothermal vent metagenome</name>
    <dbReference type="NCBI Taxonomy" id="652676"/>
    <lineage>
        <taxon>unclassified sequences</taxon>
        <taxon>metagenomes</taxon>
        <taxon>ecological metagenomes</taxon>
    </lineage>
</organism>
<protein>
    <recommendedName>
        <fullName evidence="2">Outer membrane protein beta-barrel domain-containing protein</fullName>
    </recommendedName>
</protein>
<dbReference type="EMBL" id="FPHF01000067">
    <property type="protein sequence ID" value="SFV62427.1"/>
    <property type="molecule type" value="Genomic_DNA"/>
</dbReference>
<name>A0A1W1C9J9_9ZZZZ</name>